<organism evidence="1 2">
    <name type="scientific">Phytophthora fragariae</name>
    <dbReference type="NCBI Taxonomy" id="53985"/>
    <lineage>
        <taxon>Eukaryota</taxon>
        <taxon>Sar</taxon>
        <taxon>Stramenopiles</taxon>
        <taxon>Oomycota</taxon>
        <taxon>Peronosporomycetes</taxon>
        <taxon>Peronosporales</taxon>
        <taxon>Peronosporaceae</taxon>
        <taxon>Phytophthora</taxon>
    </lineage>
</organism>
<dbReference type="Proteomes" id="UP000488956">
    <property type="component" value="Unassembled WGS sequence"/>
</dbReference>
<dbReference type="AlphaFoldDB" id="A0A6G0LZ97"/>
<name>A0A6G0LZ97_9STRA</name>
<protein>
    <submittedName>
        <fullName evidence="1">Uncharacterized protein</fullName>
    </submittedName>
</protein>
<dbReference type="EMBL" id="QXFX01000043">
    <property type="protein sequence ID" value="KAE9136447.1"/>
    <property type="molecule type" value="Genomic_DNA"/>
</dbReference>
<accession>A0A6G0LZ97</accession>
<evidence type="ECO:0000313" key="1">
    <source>
        <dbReference type="EMBL" id="KAE9136447.1"/>
    </source>
</evidence>
<comment type="caution">
    <text evidence="1">The sequence shown here is derived from an EMBL/GenBank/DDBJ whole genome shotgun (WGS) entry which is preliminary data.</text>
</comment>
<reference evidence="1 2" key="1">
    <citation type="submission" date="2018-09" db="EMBL/GenBank/DDBJ databases">
        <title>Genomic investigation of the strawberry pathogen Phytophthora fragariae indicates pathogenicity is determined by transcriptional variation in three key races.</title>
        <authorList>
            <person name="Adams T.M."/>
            <person name="Armitage A.D."/>
            <person name="Sobczyk M.K."/>
            <person name="Bates H.J."/>
            <person name="Dunwell J.M."/>
            <person name="Nellist C.F."/>
            <person name="Harrison R.J."/>
        </authorList>
    </citation>
    <scope>NUCLEOTIDE SEQUENCE [LARGE SCALE GENOMIC DNA]</scope>
    <source>
        <strain evidence="1 2">ONT-3</strain>
    </source>
</reference>
<evidence type="ECO:0000313" key="2">
    <source>
        <dbReference type="Proteomes" id="UP000488956"/>
    </source>
</evidence>
<gene>
    <name evidence="1" type="ORF">PF010_g1690</name>
</gene>
<sequence length="41" mass="4389">MVLPVTNNPTPNKTSINPIAIGSSQYSISFLKLHCAPSYIA</sequence>
<proteinExistence type="predicted"/>